<accession>A0AAV7U6B8</accession>
<gene>
    <name evidence="1" type="ORF">NDU88_001178</name>
</gene>
<organism evidence="1 2">
    <name type="scientific">Pleurodeles waltl</name>
    <name type="common">Iberian ribbed newt</name>
    <dbReference type="NCBI Taxonomy" id="8319"/>
    <lineage>
        <taxon>Eukaryota</taxon>
        <taxon>Metazoa</taxon>
        <taxon>Chordata</taxon>
        <taxon>Craniata</taxon>
        <taxon>Vertebrata</taxon>
        <taxon>Euteleostomi</taxon>
        <taxon>Amphibia</taxon>
        <taxon>Batrachia</taxon>
        <taxon>Caudata</taxon>
        <taxon>Salamandroidea</taxon>
        <taxon>Salamandridae</taxon>
        <taxon>Pleurodelinae</taxon>
        <taxon>Pleurodeles</taxon>
    </lineage>
</organism>
<keyword evidence="2" id="KW-1185">Reference proteome</keyword>
<dbReference type="EMBL" id="JANPWB010000005">
    <property type="protein sequence ID" value="KAJ1184370.1"/>
    <property type="molecule type" value="Genomic_DNA"/>
</dbReference>
<sequence length="125" mass="14717">MSMKKWLCFLCRHRDSYGLLLRRKKWRSRLKALYDQESSHLKVFKPVSAWERKPLQVLSFFSDISRELTELGFLGPAAGEGRITYVREVSNIKRTDFNPELLMLWYCVSPGDSWPTVCGKRYPLV</sequence>
<comment type="caution">
    <text evidence="1">The sequence shown here is derived from an EMBL/GenBank/DDBJ whole genome shotgun (WGS) entry which is preliminary data.</text>
</comment>
<dbReference type="Gene3D" id="3.40.50.150">
    <property type="entry name" value="Vaccinia Virus protein VP39"/>
    <property type="match status" value="1"/>
</dbReference>
<reference evidence="1" key="1">
    <citation type="journal article" date="2022" name="bioRxiv">
        <title>Sequencing and chromosome-scale assembly of the giantPleurodeles waltlgenome.</title>
        <authorList>
            <person name="Brown T."/>
            <person name="Elewa A."/>
            <person name="Iarovenko S."/>
            <person name="Subramanian E."/>
            <person name="Araus A.J."/>
            <person name="Petzold A."/>
            <person name="Susuki M."/>
            <person name="Suzuki K.-i.T."/>
            <person name="Hayashi T."/>
            <person name="Toyoda A."/>
            <person name="Oliveira C."/>
            <person name="Osipova E."/>
            <person name="Leigh N.D."/>
            <person name="Simon A."/>
            <person name="Yun M.H."/>
        </authorList>
    </citation>
    <scope>NUCLEOTIDE SEQUENCE</scope>
    <source>
        <strain evidence="1">20211129_DDA</strain>
        <tissue evidence="1">Liver</tissue>
    </source>
</reference>
<evidence type="ECO:0000313" key="2">
    <source>
        <dbReference type="Proteomes" id="UP001066276"/>
    </source>
</evidence>
<dbReference type="InterPro" id="IPR029063">
    <property type="entry name" value="SAM-dependent_MTases_sf"/>
</dbReference>
<dbReference type="AlphaFoldDB" id="A0AAV7U6B8"/>
<protein>
    <submittedName>
        <fullName evidence="1">Uncharacterized protein</fullName>
    </submittedName>
</protein>
<name>A0AAV7U6B8_PLEWA</name>
<evidence type="ECO:0000313" key="1">
    <source>
        <dbReference type="EMBL" id="KAJ1184370.1"/>
    </source>
</evidence>
<dbReference type="Proteomes" id="UP001066276">
    <property type="component" value="Chromosome 3_1"/>
</dbReference>
<proteinExistence type="predicted"/>